<evidence type="ECO:0000313" key="2">
    <source>
        <dbReference type="Proteomes" id="UP000298127"/>
    </source>
</evidence>
<dbReference type="EMBL" id="SPQZ01000002">
    <property type="protein sequence ID" value="TFV99214.1"/>
    <property type="molecule type" value="Genomic_DNA"/>
</dbReference>
<protein>
    <recommendedName>
        <fullName evidence="3">DUF2510 domain-containing protein</fullName>
    </recommendedName>
</protein>
<reference evidence="1 2" key="1">
    <citation type="journal article" date="2018" name="J. Microbiol.">
        <title>Leifsonia flava sp. nov., a novel actinobacterium isolated from the rhizosphere of Aquilegia viridiflora.</title>
        <authorList>
            <person name="Cai Y."/>
            <person name="Tao W.Z."/>
            <person name="Ma Y.J."/>
            <person name="Cheng J."/>
            <person name="Zhang M.Y."/>
            <person name="Zhang Y.X."/>
        </authorList>
    </citation>
    <scope>NUCLEOTIDE SEQUENCE [LARGE SCALE GENOMIC DNA]</scope>
    <source>
        <strain evidence="1 2">SYP-B2174</strain>
    </source>
</reference>
<comment type="caution">
    <text evidence="1">The sequence shown here is derived from an EMBL/GenBank/DDBJ whole genome shotgun (WGS) entry which is preliminary data.</text>
</comment>
<gene>
    <name evidence="1" type="ORF">E4M00_06885</name>
</gene>
<evidence type="ECO:0008006" key="3">
    <source>
        <dbReference type="Google" id="ProtNLM"/>
    </source>
</evidence>
<proteinExistence type="predicted"/>
<evidence type="ECO:0000313" key="1">
    <source>
        <dbReference type="EMBL" id="TFV99214.1"/>
    </source>
</evidence>
<name>A0A4Y9R3N9_9MICO</name>
<dbReference type="RefSeq" id="WP_135119682.1">
    <property type="nucleotide sequence ID" value="NZ_SPQZ01000002.1"/>
</dbReference>
<keyword evidence="2" id="KW-1185">Reference proteome</keyword>
<dbReference type="AlphaFoldDB" id="A0A4Y9R3N9"/>
<accession>A0A4Y9R3N9</accession>
<sequence length="61" mass="6760">MPPIAAGWYEVDTAIWWWDGARWSHDEGYRALGAAATDVAPPVGERVQITGAIEPLPKKKR</sequence>
<dbReference type="Proteomes" id="UP000298127">
    <property type="component" value="Unassembled WGS sequence"/>
</dbReference>
<organism evidence="1 2">
    <name type="scientific">Orlajensenia leifsoniae</name>
    <dbReference type="NCBI Taxonomy" id="2561933"/>
    <lineage>
        <taxon>Bacteria</taxon>
        <taxon>Bacillati</taxon>
        <taxon>Actinomycetota</taxon>
        <taxon>Actinomycetes</taxon>
        <taxon>Micrococcales</taxon>
        <taxon>Microbacteriaceae</taxon>
        <taxon>Orlajensenia</taxon>
    </lineage>
</organism>